<evidence type="ECO:0000256" key="2">
    <source>
        <dbReference type="ARBA" id="ARBA00007734"/>
    </source>
</evidence>
<dbReference type="InterPro" id="IPR001638">
    <property type="entry name" value="Solute-binding_3/MltF_N"/>
</dbReference>
<feature type="chain" id="PRO_5035171969" evidence="4">
    <location>
        <begin position="25"/>
        <end position="482"/>
    </location>
</feature>
<dbReference type="GO" id="GO:0009279">
    <property type="term" value="C:cell outer membrane"/>
    <property type="evidence" value="ECO:0007669"/>
    <property type="project" value="UniProtKB-SubCell"/>
</dbReference>
<dbReference type="SUPFAM" id="SSF53850">
    <property type="entry name" value="Periplasmic binding protein-like II"/>
    <property type="match status" value="1"/>
</dbReference>
<keyword evidence="4" id="KW-0732">Signal</keyword>
<dbReference type="InterPro" id="IPR008258">
    <property type="entry name" value="Transglycosylase_SLT_dom_1"/>
</dbReference>
<dbReference type="Pfam" id="PF00497">
    <property type="entry name" value="SBP_bac_3"/>
    <property type="match status" value="1"/>
</dbReference>
<dbReference type="Pfam" id="PF01464">
    <property type="entry name" value="SLT"/>
    <property type="match status" value="1"/>
</dbReference>
<evidence type="ECO:0000259" key="6">
    <source>
        <dbReference type="Pfam" id="PF01464"/>
    </source>
</evidence>
<sequence length="482" mass="52163">MSRKILSLLLCATALISFSNPAFSAEVGSASAPHPALLREPSELADFDPDNPPERIRVLVALGPSTYFLKDGAPHGVELAMLTGYERYLNQGRKKNRAPVQLQFIPVDATELLPALLAGRGEVAAGFLPASEGTGRVVDFTIPYRNDRYCVAGPRSMNAASFDELGEQKLQIPSASYQARWLQGLNEARQLEGKSTVSSELLSAGSAIEPLLAGMQADSAPTVALQLQLELWAKAAPGAKRLFCSGDPLPLAWAVRKGNEGLRDSLNRYLSTQGSALVGRAISQTQLYLRPDGKARTATEFSASDKLGLFAPAFQMVAEATDMDWLLLAAIAQKESKFTNYIRRNGGPTGIMQVNPATARAMGVKDPHDAEQNIMAAGRYLDYLRDQYKKQGVSDTDALYFMIGAYNAGEGRLQQLRRQAAAQGLDPNRWVGHVETVANNSVGRRMVDYVASVNKIYLAYKAAENSRVTRKGKMAPAASAPE</sequence>
<comment type="similarity">
    <text evidence="2">Belongs to the transglycosylase Slt family.</text>
</comment>
<keyword evidence="3" id="KW-0472">Membrane</keyword>
<name>A0A8J7K1J4_9NEIS</name>
<dbReference type="Gene3D" id="3.40.190.10">
    <property type="entry name" value="Periplasmic binding protein-like II"/>
    <property type="match status" value="2"/>
</dbReference>
<dbReference type="EMBL" id="JADFUA010000004">
    <property type="protein sequence ID" value="MBE9609296.1"/>
    <property type="molecule type" value="Genomic_DNA"/>
</dbReference>
<evidence type="ECO:0000313" key="7">
    <source>
        <dbReference type="EMBL" id="MBE9609296.1"/>
    </source>
</evidence>
<comment type="caution">
    <text evidence="7">The sequence shown here is derived from an EMBL/GenBank/DDBJ whole genome shotgun (WGS) entry which is preliminary data.</text>
</comment>
<feature type="signal peptide" evidence="4">
    <location>
        <begin position="1"/>
        <end position="24"/>
    </location>
</feature>
<gene>
    <name evidence="7" type="ORF">INR99_08035</name>
</gene>
<organism evidence="7 8">
    <name type="scientific">Chitinilyticum piscinae</name>
    <dbReference type="NCBI Taxonomy" id="2866724"/>
    <lineage>
        <taxon>Bacteria</taxon>
        <taxon>Pseudomonadati</taxon>
        <taxon>Pseudomonadota</taxon>
        <taxon>Betaproteobacteria</taxon>
        <taxon>Neisseriales</taxon>
        <taxon>Chitinibacteraceae</taxon>
        <taxon>Chitinilyticum</taxon>
    </lineage>
</organism>
<proteinExistence type="inferred from homology"/>
<dbReference type="Proteomes" id="UP000604481">
    <property type="component" value="Unassembled WGS sequence"/>
</dbReference>
<accession>A0A8J7K1J4</accession>
<dbReference type="Gene3D" id="1.10.530.10">
    <property type="match status" value="1"/>
</dbReference>
<reference evidence="7 8" key="1">
    <citation type="submission" date="2020-10" db="EMBL/GenBank/DDBJ databases">
        <title>The genome sequence of Chitinilyticum litopenaei 4Y14.</title>
        <authorList>
            <person name="Liu Y."/>
        </authorList>
    </citation>
    <scope>NUCLEOTIDE SEQUENCE [LARGE SCALE GENOMIC DNA]</scope>
    <source>
        <strain evidence="7 8">4Y14</strain>
    </source>
</reference>
<evidence type="ECO:0000256" key="1">
    <source>
        <dbReference type="ARBA" id="ARBA00004339"/>
    </source>
</evidence>
<keyword evidence="3" id="KW-0998">Cell outer membrane</keyword>
<dbReference type="RefSeq" id="WP_194115828.1">
    <property type="nucleotide sequence ID" value="NZ_JADFUA010000004.1"/>
</dbReference>
<dbReference type="InterPro" id="IPR023346">
    <property type="entry name" value="Lysozyme-like_dom_sf"/>
</dbReference>
<dbReference type="AlphaFoldDB" id="A0A8J7K1J4"/>
<keyword evidence="8" id="KW-1185">Reference proteome</keyword>
<protein>
    <submittedName>
        <fullName evidence="7">Transglycosylase SLT domain-containing protein</fullName>
    </submittedName>
</protein>
<evidence type="ECO:0000256" key="3">
    <source>
        <dbReference type="ARBA" id="ARBA00023237"/>
    </source>
</evidence>
<evidence type="ECO:0000256" key="4">
    <source>
        <dbReference type="SAM" id="SignalP"/>
    </source>
</evidence>
<feature type="domain" description="Solute-binding protein family 3/N-terminal" evidence="5">
    <location>
        <begin position="64"/>
        <end position="271"/>
    </location>
</feature>
<feature type="domain" description="Transglycosylase SLT" evidence="6">
    <location>
        <begin position="314"/>
        <end position="423"/>
    </location>
</feature>
<comment type="subcellular location">
    <subcellularLocation>
        <location evidence="1">Cell outer membrane</location>
        <topology evidence="1">Peripheral membrane protein</topology>
    </subcellularLocation>
</comment>
<dbReference type="SUPFAM" id="SSF53955">
    <property type="entry name" value="Lysozyme-like"/>
    <property type="match status" value="1"/>
</dbReference>
<evidence type="ECO:0000313" key="8">
    <source>
        <dbReference type="Proteomes" id="UP000604481"/>
    </source>
</evidence>
<evidence type="ECO:0000259" key="5">
    <source>
        <dbReference type="Pfam" id="PF00497"/>
    </source>
</evidence>
<dbReference type="PANTHER" id="PTHR37423">
    <property type="entry name" value="SOLUBLE LYTIC MUREIN TRANSGLYCOSYLASE-RELATED"/>
    <property type="match status" value="1"/>
</dbReference>
<dbReference type="PANTHER" id="PTHR37423:SF2">
    <property type="entry name" value="MEMBRANE-BOUND LYTIC MUREIN TRANSGLYCOSYLASE C"/>
    <property type="match status" value="1"/>
</dbReference>